<reference evidence="2 3" key="1">
    <citation type="submission" date="2019-01" db="EMBL/GenBank/DDBJ databases">
        <title>Complete genome sequence of Cohnella hallensis HS21 isolated from Korean fir (Abies koreana) rhizospheric soil.</title>
        <authorList>
            <person name="Jiang L."/>
            <person name="Kang S.W."/>
            <person name="Kim S."/>
            <person name="Jung J."/>
            <person name="Kim C.Y."/>
            <person name="Kim D.H."/>
            <person name="Kim S.W."/>
            <person name="Lee J."/>
        </authorList>
    </citation>
    <scope>NUCLEOTIDE SEQUENCE [LARGE SCALE GENOMIC DNA]</scope>
    <source>
        <strain evidence="2 3">HS21</strain>
    </source>
</reference>
<dbReference type="KEGG" id="cohn:KCTCHS21_01370"/>
<dbReference type="InterPro" id="IPR050678">
    <property type="entry name" value="DNA_Partitioning_ATPase"/>
</dbReference>
<keyword evidence="3" id="KW-1185">Reference proteome</keyword>
<dbReference type="PANTHER" id="PTHR13696">
    <property type="entry name" value="P-LOOP CONTAINING NUCLEOSIDE TRIPHOSPHATE HYDROLASE"/>
    <property type="match status" value="1"/>
</dbReference>
<dbReference type="RefSeq" id="WP_130604671.1">
    <property type="nucleotide sequence ID" value="NZ_AP019400.1"/>
</dbReference>
<accession>A0A3T1CY29</accession>
<dbReference type="Proteomes" id="UP000289856">
    <property type="component" value="Chromosome"/>
</dbReference>
<dbReference type="InterPro" id="IPR027417">
    <property type="entry name" value="P-loop_NTPase"/>
</dbReference>
<evidence type="ECO:0000259" key="1">
    <source>
        <dbReference type="Pfam" id="PF13614"/>
    </source>
</evidence>
<proteinExistence type="predicted"/>
<dbReference type="Gene3D" id="3.40.50.300">
    <property type="entry name" value="P-loop containing nucleotide triphosphate hydrolases"/>
    <property type="match status" value="1"/>
</dbReference>
<dbReference type="Pfam" id="PF13614">
    <property type="entry name" value="AAA_31"/>
    <property type="match status" value="1"/>
</dbReference>
<dbReference type="OrthoDB" id="9791162at2"/>
<gene>
    <name evidence="2" type="ORF">KCTCHS21_01370</name>
</gene>
<organism evidence="2 3">
    <name type="scientific">Cohnella abietis</name>
    <dbReference type="NCBI Taxonomy" id="2507935"/>
    <lineage>
        <taxon>Bacteria</taxon>
        <taxon>Bacillati</taxon>
        <taxon>Bacillota</taxon>
        <taxon>Bacilli</taxon>
        <taxon>Bacillales</taxon>
        <taxon>Paenibacillaceae</taxon>
        <taxon>Cohnella</taxon>
    </lineage>
</organism>
<feature type="domain" description="AAA" evidence="1">
    <location>
        <begin position="1"/>
        <end position="178"/>
    </location>
</feature>
<evidence type="ECO:0000313" key="2">
    <source>
        <dbReference type="EMBL" id="BBI30738.1"/>
    </source>
</evidence>
<evidence type="ECO:0000313" key="3">
    <source>
        <dbReference type="Proteomes" id="UP000289856"/>
    </source>
</evidence>
<dbReference type="EMBL" id="AP019400">
    <property type="protein sequence ID" value="BBI30738.1"/>
    <property type="molecule type" value="Genomic_DNA"/>
</dbReference>
<dbReference type="CDD" id="cd02042">
    <property type="entry name" value="ParAB_family"/>
    <property type="match status" value="1"/>
</dbReference>
<dbReference type="InterPro" id="IPR025669">
    <property type="entry name" value="AAA_dom"/>
</dbReference>
<name>A0A3T1CY29_9BACL</name>
<dbReference type="PANTHER" id="PTHR13696:SF52">
    <property type="entry name" value="PARA FAMILY PROTEIN CT_582"/>
    <property type="match status" value="1"/>
</dbReference>
<protein>
    <submittedName>
        <fullName evidence="2">ParA family protein</fullName>
    </submittedName>
</protein>
<sequence length="261" mass="29202">MKVLAVSTNKGGVLKTSITVNLAGLLFKNKRVLIIDGDNQGNVALSFGHNPDSFTTTLYDALIDGADPREAIVNVHHNIDLLPSNDDLIFLEFDVLPSRDKFGNPFLLLKELVDKLRGMYDVILIDTPPNLGLMQGNVLACADQVLIPFQPENYSMRSLVKILKAIGDFRKNFNPMLSVLGIVATLVDQRTTLHSTVIQECRQFSLEQRVRMFDTIIPKSIRFASSVAFDRLPATLAHPNHPVVAYYAELLKEVEELEEKW</sequence>
<dbReference type="SUPFAM" id="SSF52540">
    <property type="entry name" value="P-loop containing nucleoside triphosphate hydrolases"/>
    <property type="match status" value="1"/>
</dbReference>
<dbReference type="AlphaFoldDB" id="A0A3T1CY29"/>